<evidence type="ECO:0000313" key="1">
    <source>
        <dbReference type="EMBL" id="KAG5188846.1"/>
    </source>
</evidence>
<proteinExistence type="predicted"/>
<comment type="caution">
    <text evidence="1">The sequence shown here is derived from an EMBL/GenBank/DDBJ whole genome shotgun (WGS) entry which is preliminary data.</text>
</comment>
<dbReference type="AlphaFoldDB" id="A0A836CMI8"/>
<dbReference type="Proteomes" id="UP000664859">
    <property type="component" value="Unassembled WGS sequence"/>
</dbReference>
<organism evidence="1 2">
    <name type="scientific">Tribonema minus</name>
    <dbReference type="NCBI Taxonomy" id="303371"/>
    <lineage>
        <taxon>Eukaryota</taxon>
        <taxon>Sar</taxon>
        <taxon>Stramenopiles</taxon>
        <taxon>Ochrophyta</taxon>
        <taxon>PX clade</taxon>
        <taxon>Xanthophyceae</taxon>
        <taxon>Tribonematales</taxon>
        <taxon>Tribonemataceae</taxon>
        <taxon>Tribonema</taxon>
    </lineage>
</organism>
<evidence type="ECO:0000313" key="2">
    <source>
        <dbReference type="Proteomes" id="UP000664859"/>
    </source>
</evidence>
<dbReference type="OrthoDB" id="2018448at2759"/>
<gene>
    <name evidence="1" type="ORF">JKP88DRAFT_253246</name>
</gene>
<accession>A0A836CMI8</accession>
<dbReference type="EMBL" id="JAFCMP010000062">
    <property type="protein sequence ID" value="KAG5188846.1"/>
    <property type="molecule type" value="Genomic_DNA"/>
</dbReference>
<sequence>MHCVLSNTSVTARDGGAVYNAGDDIICLVSAFFNYAGRAVKALSHAQLVTPALALTHAKQCLVFFRQEGLEHVCRRVDLCSPTDEPGVARLLALSRDIDITTVCVHHAGGVGGAVYNDGGSLQLQTSSFSANDAGQYGGAIASYGGYVALSSSKFSANTAGEALPPLRLARCITCVCILHLWMVEQYTMTCQSDAAIVQSLGEPCNCCSPSDMCICCGRMTQGKLAEPYTTTKAMRRCTRPFFPPIQQCKVKSSVRVRVSRQSCCCSAAGAAAAFAVRRLCHMASAWQRTSSSSVAGPGVRFARGACKHSAESMQCSMRQPNLCAAISDATMRDIVCGGPYARCMILLERHTSPR</sequence>
<protein>
    <submittedName>
        <fullName evidence="1">Uncharacterized protein</fullName>
    </submittedName>
</protein>
<reference evidence="1" key="1">
    <citation type="submission" date="2021-02" db="EMBL/GenBank/DDBJ databases">
        <title>First Annotated Genome of the Yellow-green Alga Tribonema minus.</title>
        <authorList>
            <person name="Mahan K.M."/>
        </authorList>
    </citation>
    <scope>NUCLEOTIDE SEQUENCE</scope>
    <source>
        <strain evidence="1">UTEX B ZZ1240</strain>
    </source>
</reference>
<keyword evidence="2" id="KW-1185">Reference proteome</keyword>
<name>A0A836CMI8_9STRA</name>